<keyword evidence="1" id="KW-0813">Transport</keyword>
<keyword evidence="3" id="KW-1185">Reference proteome</keyword>
<reference evidence="2" key="2">
    <citation type="submission" date="2022-06" db="UniProtKB">
        <authorList>
            <consortium name="EnsemblMetazoa"/>
        </authorList>
    </citation>
    <scope>IDENTIFICATION</scope>
    <source>
        <strain evidence="2">PS312</strain>
    </source>
</reference>
<sequence>MWQFFHTQVDDLVLFEGWKIDSAGSMVLACAITAVFGITFEFVKWARKKVVADLKLRQDPNASPTLLQALFTASHLVGTFFFALQLTIGYLLMLIVMTFSVWLGLSVVVGATLGFIIFGDRE</sequence>
<keyword evidence="1" id="KW-0406">Ion transport</keyword>
<keyword evidence="1" id="KW-1133">Transmembrane helix</keyword>
<gene>
    <name evidence="2" type="primary">WBGene00114043</name>
</gene>
<name>A0A454XSR5_PRIPA</name>
<protein>
    <recommendedName>
        <fullName evidence="1">Copper transport protein</fullName>
    </recommendedName>
</protein>
<dbReference type="GO" id="GO:0005375">
    <property type="term" value="F:copper ion transmembrane transporter activity"/>
    <property type="evidence" value="ECO:0007669"/>
    <property type="project" value="UniProtKB-UniRule"/>
</dbReference>
<dbReference type="InterPro" id="IPR007274">
    <property type="entry name" value="Cop_transporter"/>
</dbReference>
<dbReference type="PANTHER" id="PTHR12483:SF115">
    <property type="entry name" value="COPPER TRANSPORT PROTEIN"/>
    <property type="match status" value="1"/>
</dbReference>
<feature type="transmembrane region" description="Helical" evidence="1">
    <location>
        <begin position="90"/>
        <end position="118"/>
    </location>
</feature>
<reference evidence="3" key="1">
    <citation type="journal article" date="2008" name="Nat. Genet.">
        <title>The Pristionchus pacificus genome provides a unique perspective on nematode lifestyle and parasitism.</title>
        <authorList>
            <person name="Dieterich C."/>
            <person name="Clifton S.W."/>
            <person name="Schuster L.N."/>
            <person name="Chinwalla A."/>
            <person name="Delehaunty K."/>
            <person name="Dinkelacker I."/>
            <person name="Fulton L."/>
            <person name="Fulton R."/>
            <person name="Godfrey J."/>
            <person name="Minx P."/>
            <person name="Mitreva M."/>
            <person name="Roeseler W."/>
            <person name="Tian H."/>
            <person name="Witte H."/>
            <person name="Yang S.P."/>
            <person name="Wilson R.K."/>
            <person name="Sommer R.J."/>
        </authorList>
    </citation>
    <scope>NUCLEOTIDE SEQUENCE [LARGE SCALE GENOMIC DNA]</scope>
    <source>
        <strain evidence="3">PS312</strain>
    </source>
</reference>
<accession>A0A8R1UHA4</accession>
<keyword evidence="1" id="KW-0186">Copper</keyword>
<evidence type="ECO:0000313" key="3">
    <source>
        <dbReference type="Proteomes" id="UP000005239"/>
    </source>
</evidence>
<feature type="transmembrane region" description="Helical" evidence="1">
    <location>
        <begin position="23"/>
        <end position="43"/>
    </location>
</feature>
<dbReference type="PANTHER" id="PTHR12483">
    <property type="entry name" value="SOLUTE CARRIER FAMILY 31 COPPER TRANSPORTERS"/>
    <property type="match status" value="1"/>
</dbReference>
<organism evidence="2 3">
    <name type="scientific">Pristionchus pacificus</name>
    <name type="common">Parasitic nematode worm</name>
    <dbReference type="NCBI Taxonomy" id="54126"/>
    <lineage>
        <taxon>Eukaryota</taxon>
        <taxon>Metazoa</taxon>
        <taxon>Ecdysozoa</taxon>
        <taxon>Nematoda</taxon>
        <taxon>Chromadorea</taxon>
        <taxon>Rhabditida</taxon>
        <taxon>Rhabditina</taxon>
        <taxon>Diplogasteromorpha</taxon>
        <taxon>Diplogasteroidea</taxon>
        <taxon>Neodiplogasteridae</taxon>
        <taxon>Pristionchus</taxon>
    </lineage>
</organism>
<dbReference type="Proteomes" id="UP000005239">
    <property type="component" value="Unassembled WGS sequence"/>
</dbReference>
<accession>A0A454XSR5</accession>
<keyword evidence="1" id="KW-0812">Transmembrane</keyword>
<proteinExistence type="inferred from homology"/>
<dbReference type="Pfam" id="PF04145">
    <property type="entry name" value="Ctr"/>
    <property type="match status" value="1"/>
</dbReference>
<feature type="transmembrane region" description="Helical" evidence="1">
    <location>
        <begin position="64"/>
        <end position="84"/>
    </location>
</feature>
<dbReference type="EnsemblMetazoa" id="PPA24489.1">
    <property type="protein sequence ID" value="PPA24489.1"/>
    <property type="gene ID" value="WBGene00114043"/>
</dbReference>
<evidence type="ECO:0000313" key="2">
    <source>
        <dbReference type="EnsemblMetazoa" id="PPA24489.1"/>
    </source>
</evidence>
<comment type="similarity">
    <text evidence="1">Belongs to the copper transporter (Ctr) (TC 1.A.56) family. SLC31A subfamily.</text>
</comment>
<dbReference type="GO" id="GO:0016020">
    <property type="term" value="C:membrane"/>
    <property type="evidence" value="ECO:0007669"/>
    <property type="project" value="UniProtKB-SubCell"/>
</dbReference>
<evidence type="ECO:0000256" key="1">
    <source>
        <dbReference type="RuleBase" id="RU367022"/>
    </source>
</evidence>
<keyword evidence="1" id="KW-0187">Copper transport</keyword>
<dbReference type="OMA" id="WMWFHTH"/>
<keyword evidence="1" id="KW-0472">Membrane</keyword>
<comment type="subcellular location">
    <subcellularLocation>
        <location evidence="1">Membrane</location>
        <topology evidence="1">Multi-pass membrane protein</topology>
    </subcellularLocation>
</comment>
<dbReference type="OrthoDB" id="161814at2759"/>
<dbReference type="AlphaFoldDB" id="A0A454XSR5"/>